<name>A0AA88FIJ9_9BACT</name>
<evidence type="ECO:0000256" key="8">
    <source>
        <dbReference type="ARBA" id="ARBA00022989"/>
    </source>
</evidence>
<keyword evidence="12" id="KW-1185">Reference proteome</keyword>
<dbReference type="AlphaFoldDB" id="A0AA88FIJ9"/>
<feature type="transmembrane region" description="Helical" evidence="10">
    <location>
        <begin position="59"/>
        <end position="76"/>
    </location>
</feature>
<reference evidence="11 12" key="1">
    <citation type="submission" date="2019-09" db="EMBL/GenBank/DDBJ databases">
        <title>Genome sequence of Hymenobacter sp. M3.</title>
        <authorList>
            <person name="Srinivasan S."/>
        </authorList>
    </citation>
    <scope>NUCLEOTIDE SEQUENCE [LARGE SCALE GENOMIC DNA]</scope>
    <source>
        <strain evidence="11 12">M3</strain>
    </source>
</reference>
<gene>
    <name evidence="11" type="ORF">F0P96_06935</name>
</gene>
<evidence type="ECO:0000256" key="5">
    <source>
        <dbReference type="ARBA" id="ARBA00022448"/>
    </source>
</evidence>
<evidence type="ECO:0000256" key="1">
    <source>
        <dbReference type="ARBA" id="ARBA00002672"/>
    </source>
</evidence>
<feature type="transmembrane region" description="Helical" evidence="10">
    <location>
        <begin position="197"/>
        <end position="213"/>
    </location>
</feature>
<dbReference type="GO" id="GO:0005886">
    <property type="term" value="C:plasma membrane"/>
    <property type="evidence" value="ECO:0007669"/>
    <property type="project" value="UniProtKB-SubCell"/>
</dbReference>
<keyword evidence="6" id="KW-1003">Cell membrane</keyword>
<accession>A0AA88FIJ9</accession>
<keyword evidence="7 10" id="KW-0812">Transmembrane</keyword>
<comment type="subcellular location">
    <subcellularLocation>
        <location evidence="2">Cell membrane</location>
        <topology evidence="2">Multi-pass membrane protein</topology>
    </subcellularLocation>
</comment>
<evidence type="ECO:0000256" key="4">
    <source>
        <dbReference type="ARBA" id="ARBA00017522"/>
    </source>
</evidence>
<dbReference type="PANTHER" id="PTHR36122:SF2">
    <property type="entry name" value="NICOTINAMIDE RIBOSIDE TRANSPORTER PNUC"/>
    <property type="match status" value="1"/>
</dbReference>
<proteinExistence type="inferred from homology"/>
<evidence type="ECO:0000256" key="9">
    <source>
        <dbReference type="ARBA" id="ARBA00023136"/>
    </source>
</evidence>
<dbReference type="Pfam" id="PF04973">
    <property type="entry name" value="NMN_transporter"/>
    <property type="match status" value="1"/>
</dbReference>
<keyword evidence="9 10" id="KW-0472">Membrane</keyword>
<keyword evidence="8 10" id="KW-1133">Transmembrane helix</keyword>
<dbReference type="PANTHER" id="PTHR36122">
    <property type="entry name" value="NICOTINAMIDE RIBOSIDE TRANSPORTER PNUC"/>
    <property type="match status" value="1"/>
</dbReference>
<dbReference type="InterPro" id="IPR006419">
    <property type="entry name" value="NMN_transpt_PnuC"/>
</dbReference>
<protein>
    <recommendedName>
        <fullName evidence="4">Nicotinamide riboside transporter PnuC</fullName>
    </recommendedName>
</protein>
<comment type="function">
    <text evidence="1">Required for nicotinamide riboside transport across the inner membrane.</text>
</comment>
<evidence type="ECO:0000313" key="12">
    <source>
        <dbReference type="Proteomes" id="UP000326380"/>
    </source>
</evidence>
<evidence type="ECO:0000256" key="3">
    <source>
        <dbReference type="ARBA" id="ARBA00006669"/>
    </source>
</evidence>
<evidence type="ECO:0000313" key="11">
    <source>
        <dbReference type="EMBL" id="KAA9338559.1"/>
    </source>
</evidence>
<evidence type="ECO:0000256" key="6">
    <source>
        <dbReference type="ARBA" id="ARBA00022475"/>
    </source>
</evidence>
<dbReference type="GO" id="GO:0034257">
    <property type="term" value="F:nicotinamide riboside transmembrane transporter activity"/>
    <property type="evidence" value="ECO:0007669"/>
    <property type="project" value="InterPro"/>
</dbReference>
<sequence length="232" mass="26419">MVAAAHPQPFCALSTPFSLLTLLLSSWFDLWTAAAGNSPVEWVAVLTGLACVWLAARNTVWNFPVAIVSCLIYVLVYHRVQLYSDRNLQLVFVLMSVYGWYQWLRGGPQHAELPISRTRPAEWLWLTAGVAAYTSGFGYYLQHYTDAAFPYVDSFTTGLSLAAQYQLVRKRLENWLVWLLADAIYVPMLWLKGLAPTSGLYFVYLILAAYGYWEWRRTMRSQTVSPLSTLAR</sequence>
<evidence type="ECO:0000256" key="2">
    <source>
        <dbReference type="ARBA" id="ARBA00004651"/>
    </source>
</evidence>
<organism evidence="11 12">
    <name type="scientific">Hymenobacter busanensis</name>
    <dbReference type="NCBI Taxonomy" id="2607656"/>
    <lineage>
        <taxon>Bacteria</taxon>
        <taxon>Pseudomonadati</taxon>
        <taxon>Bacteroidota</taxon>
        <taxon>Cytophagia</taxon>
        <taxon>Cytophagales</taxon>
        <taxon>Hymenobacteraceae</taxon>
        <taxon>Hymenobacter</taxon>
    </lineage>
</organism>
<evidence type="ECO:0000256" key="10">
    <source>
        <dbReference type="SAM" id="Phobius"/>
    </source>
</evidence>
<dbReference type="NCBIfam" id="TIGR01528">
    <property type="entry name" value="NMN_trans_PnuC"/>
    <property type="match status" value="1"/>
</dbReference>
<comment type="caution">
    <text evidence="11">The sequence shown here is derived from an EMBL/GenBank/DDBJ whole genome shotgun (WGS) entry which is preliminary data.</text>
</comment>
<keyword evidence="5" id="KW-0813">Transport</keyword>
<feature type="transmembrane region" description="Helical" evidence="10">
    <location>
        <begin position="123"/>
        <end position="141"/>
    </location>
</feature>
<evidence type="ECO:0000256" key="7">
    <source>
        <dbReference type="ARBA" id="ARBA00022692"/>
    </source>
</evidence>
<dbReference type="EMBL" id="VTWU01000002">
    <property type="protein sequence ID" value="KAA9338559.1"/>
    <property type="molecule type" value="Genomic_DNA"/>
</dbReference>
<comment type="similarity">
    <text evidence="3">Belongs to the nicotinamide ribonucleoside (NR) uptake permease (TC 4.B.1) family.</text>
</comment>
<dbReference type="Proteomes" id="UP000326380">
    <property type="component" value="Unassembled WGS sequence"/>
</dbReference>